<comment type="similarity">
    <text evidence="2 6">Belongs to the prohibitin family.</text>
</comment>
<dbReference type="AlphaFoldDB" id="A0A6A7FRC1"/>
<reference evidence="8" key="1">
    <citation type="submission" date="2017-11" db="EMBL/GenBank/DDBJ databases">
        <title>The sensing device of the deep-sea amphipod.</title>
        <authorList>
            <person name="Kobayashi H."/>
            <person name="Nagahama T."/>
            <person name="Arai W."/>
            <person name="Sasagawa Y."/>
            <person name="Umeda M."/>
            <person name="Hayashi T."/>
            <person name="Nikaido I."/>
            <person name="Watanabe H."/>
            <person name="Oguri K."/>
            <person name="Kitazato H."/>
            <person name="Fujioka K."/>
            <person name="Kido Y."/>
            <person name="Takami H."/>
        </authorList>
    </citation>
    <scope>NUCLEOTIDE SEQUENCE</scope>
    <source>
        <tissue evidence="8">Whole body</tissue>
    </source>
</reference>
<protein>
    <recommendedName>
        <fullName evidence="6">Prohibitin</fullName>
    </recommendedName>
</protein>
<dbReference type="SUPFAM" id="SSF117892">
    <property type="entry name" value="Band 7/SPFH domain"/>
    <property type="match status" value="1"/>
</dbReference>
<dbReference type="GO" id="GO:0007005">
    <property type="term" value="P:mitochondrion organization"/>
    <property type="evidence" value="ECO:0007669"/>
    <property type="project" value="TreeGrafter"/>
</dbReference>
<dbReference type="InterPro" id="IPR036013">
    <property type="entry name" value="Band_7/SPFH_dom_sf"/>
</dbReference>
<dbReference type="CDD" id="cd03401">
    <property type="entry name" value="SPFH_prohibitin"/>
    <property type="match status" value="1"/>
</dbReference>
<name>A0A6A7FRC1_9CRUS</name>
<dbReference type="PRINTS" id="PR00679">
    <property type="entry name" value="PROHIBITIN"/>
</dbReference>
<sequence>MSANVNVQRIVTLLKFIGAGSVVAYGGYNSLFTVDGGHRAVIYDRIFGVLQEVYGEGMHFRIPWIQRPTIFDIRTRPKQLSSPTGTRDLQTVNISLRILYKPDVQSLPLILSTLGVDYDSRVLPSIVNEVLKSVIAQYNAAQLTTQREEVSLRIRRNLVEEAERFHIQIDDVSITHLSFTAEYAKAVEDKQVAQQEAERARFLVDKAIEDKHSVIIKARGEAKSIQMVGDAVRNDSGFLELRRLEAARAIATTISESANNVYLDADALMMNLNLNVDFGMDKK</sequence>
<evidence type="ECO:0000256" key="5">
    <source>
        <dbReference type="ARBA" id="ARBA00023136"/>
    </source>
</evidence>
<dbReference type="Gene3D" id="3.30.479.30">
    <property type="entry name" value="Band 7 domain"/>
    <property type="match status" value="1"/>
</dbReference>
<dbReference type="InterPro" id="IPR000163">
    <property type="entry name" value="Prohibitin"/>
</dbReference>
<dbReference type="Pfam" id="PF01145">
    <property type="entry name" value="Band_7"/>
    <property type="match status" value="1"/>
</dbReference>
<evidence type="ECO:0000259" key="7">
    <source>
        <dbReference type="SMART" id="SM00244"/>
    </source>
</evidence>
<dbReference type="EMBL" id="IACT01001361">
    <property type="protein sequence ID" value="LAC20713.1"/>
    <property type="molecule type" value="mRNA"/>
</dbReference>
<keyword evidence="3 6" id="KW-0999">Mitochondrion inner membrane</keyword>
<comment type="subcellular location">
    <subcellularLocation>
        <location evidence="1 6">Mitochondrion inner membrane</location>
    </subcellularLocation>
</comment>
<dbReference type="InterPro" id="IPR001107">
    <property type="entry name" value="Band_7"/>
</dbReference>
<evidence type="ECO:0000256" key="4">
    <source>
        <dbReference type="ARBA" id="ARBA00023128"/>
    </source>
</evidence>
<dbReference type="SMART" id="SM00244">
    <property type="entry name" value="PHB"/>
    <property type="match status" value="1"/>
</dbReference>
<keyword evidence="5" id="KW-0472">Membrane</keyword>
<organism evidence="8">
    <name type="scientific">Hirondellea gigas</name>
    <dbReference type="NCBI Taxonomy" id="1518452"/>
    <lineage>
        <taxon>Eukaryota</taxon>
        <taxon>Metazoa</taxon>
        <taxon>Ecdysozoa</taxon>
        <taxon>Arthropoda</taxon>
        <taxon>Crustacea</taxon>
        <taxon>Multicrustacea</taxon>
        <taxon>Malacostraca</taxon>
        <taxon>Eumalacostraca</taxon>
        <taxon>Peracarida</taxon>
        <taxon>Amphipoda</taxon>
        <taxon>Amphilochidea</taxon>
        <taxon>Lysianassida</taxon>
        <taxon>Lysianassidira</taxon>
        <taxon>Lysianassoidea</taxon>
        <taxon>Lysianassidae</taxon>
        <taxon>Hirondellea</taxon>
    </lineage>
</organism>
<keyword evidence="4" id="KW-0496">Mitochondrion</keyword>
<dbReference type="FunFam" id="3.30.479.30:FF:000001">
    <property type="entry name" value="Prohibitin 2"/>
    <property type="match status" value="1"/>
</dbReference>
<evidence type="ECO:0000256" key="6">
    <source>
        <dbReference type="RuleBase" id="RU366048"/>
    </source>
</evidence>
<feature type="domain" description="Band 7" evidence="7">
    <location>
        <begin position="30"/>
        <end position="191"/>
    </location>
</feature>
<evidence type="ECO:0000256" key="1">
    <source>
        <dbReference type="ARBA" id="ARBA00004273"/>
    </source>
</evidence>
<evidence type="ECO:0000256" key="2">
    <source>
        <dbReference type="ARBA" id="ARBA00009658"/>
    </source>
</evidence>
<dbReference type="GO" id="GO:0005743">
    <property type="term" value="C:mitochondrial inner membrane"/>
    <property type="evidence" value="ECO:0007669"/>
    <property type="project" value="UniProtKB-SubCell"/>
</dbReference>
<dbReference type="PANTHER" id="PTHR23222:SF1">
    <property type="entry name" value="PROHIBITIN-2"/>
    <property type="match status" value="1"/>
</dbReference>
<dbReference type="PANTHER" id="PTHR23222">
    <property type="entry name" value="PROHIBITIN"/>
    <property type="match status" value="1"/>
</dbReference>
<evidence type="ECO:0000256" key="3">
    <source>
        <dbReference type="ARBA" id="ARBA00022792"/>
    </source>
</evidence>
<accession>A0A6A7FRC1</accession>
<evidence type="ECO:0000313" key="8">
    <source>
        <dbReference type="EMBL" id="LAC20713.1"/>
    </source>
</evidence>
<proteinExistence type="evidence at transcript level"/>